<evidence type="ECO:0000256" key="1">
    <source>
        <dbReference type="ARBA" id="ARBA00001946"/>
    </source>
</evidence>
<feature type="compositionally biased region" description="Low complexity" evidence="14">
    <location>
        <begin position="568"/>
        <end position="586"/>
    </location>
</feature>
<keyword evidence="11" id="KW-0862">Zinc</keyword>
<proteinExistence type="predicted"/>
<evidence type="ECO:0000256" key="14">
    <source>
        <dbReference type="SAM" id="MobiDB-lite"/>
    </source>
</evidence>
<feature type="domain" description="Macro" evidence="16">
    <location>
        <begin position="721"/>
        <end position="890"/>
    </location>
</feature>
<keyword evidence="3" id="KW-0645">Protease</keyword>
<protein>
    <submittedName>
        <fullName evidence="19">ORF1</fullName>
    </submittedName>
</protein>
<dbReference type="GO" id="GO:0006351">
    <property type="term" value="P:DNA-templated transcription"/>
    <property type="evidence" value="ECO:0007669"/>
    <property type="project" value="InterPro"/>
</dbReference>
<dbReference type="CDD" id="cd23209">
    <property type="entry name" value="ps-ssRNAv_Hepelivirales_RdRp"/>
    <property type="match status" value="1"/>
</dbReference>
<dbReference type="GO" id="GO:0005524">
    <property type="term" value="F:ATP binding"/>
    <property type="evidence" value="ECO:0007669"/>
    <property type="project" value="UniProtKB-KW"/>
</dbReference>
<keyword evidence="2" id="KW-0696">RNA-directed RNA polymerase</keyword>
<dbReference type="SUPFAM" id="SSF52949">
    <property type="entry name" value="Macro domain-like"/>
    <property type="match status" value="1"/>
</dbReference>
<dbReference type="GO" id="GO:0008234">
    <property type="term" value="F:cysteine-type peptidase activity"/>
    <property type="evidence" value="ECO:0007669"/>
    <property type="project" value="UniProtKB-KW"/>
</dbReference>
<keyword evidence="8" id="KW-0378">Hydrolase</keyword>
<dbReference type="PROSITE" id="PS51154">
    <property type="entry name" value="MACRO"/>
    <property type="match status" value="1"/>
</dbReference>
<keyword evidence="13" id="KW-0693">Viral RNA replication</keyword>
<evidence type="ECO:0000259" key="17">
    <source>
        <dbReference type="PROSITE" id="PS51657"/>
    </source>
</evidence>
<dbReference type="InterPro" id="IPR027417">
    <property type="entry name" value="P-loop_NTPase"/>
</dbReference>
<feature type="domain" description="Alphavirus-like MT" evidence="18">
    <location>
        <begin position="58"/>
        <end position="245"/>
    </location>
</feature>
<evidence type="ECO:0000259" key="15">
    <source>
        <dbReference type="PROSITE" id="PS50507"/>
    </source>
</evidence>
<dbReference type="Gene3D" id="3.40.220.10">
    <property type="entry name" value="Leucine Aminopeptidase, subunit E, domain 1"/>
    <property type="match status" value="1"/>
</dbReference>
<dbReference type="SUPFAM" id="SSF52540">
    <property type="entry name" value="P-loop containing nucleoside triphosphate hydrolases"/>
    <property type="match status" value="1"/>
</dbReference>
<keyword evidence="9" id="KW-0347">Helicase</keyword>
<dbReference type="GO" id="GO:0003723">
    <property type="term" value="F:RNA binding"/>
    <property type="evidence" value="ECO:0007669"/>
    <property type="project" value="InterPro"/>
</dbReference>
<evidence type="ECO:0000256" key="11">
    <source>
        <dbReference type="ARBA" id="ARBA00022833"/>
    </source>
</evidence>
<dbReference type="InterPro" id="IPR027351">
    <property type="entry name" value="(+)RNA_virus_helicase_core_dom"/>
</dbReference>
<dbReference type="GO" id="GO:0016556">
    <property type="term" value="P:mRNA modification"/>
    <property type="evidence" value="ECO:0007669"/>
    <property type="project" value="InterPro"/>
</dbReference>
<dbReference type="GO" id="GO:0046872">
    <property type="term" value="F:metal ion binding"/>
    <property type="evidence" value="ECO:0007669"/>
    <property type="project" value="UniProtKB-KW"/>
</dbReference>
<dbReference type="InterPro" id="IPR001788">
    <property type="entry name" value="RNA-dep_RNA_pol_alsuvir"/>
</dbReference>
<name>A0A6C0VPZ1_9VIRU</name>
<evidence type="ECO:0000256" key="8">
    <source>
        <dbReference type="ARBA" id="ARBA00022801"/>
    </source>
</evidence>
<evidence type="ECO:0000256" key="9">
    <source>
        <dbReference type="ARBA" id="ARBA00022806"/>
    </source>
</evidence>
<keyword evidence="12" id="KW-0067">ATP-binding</keyword>
<dbReference type="PROSITE" id="PS51657">
    <property type="entry name" value="PSRV_HELICASE"/>
    <property type="match status" value="1"/>
</dbReference>
<dbReference type="SUPFAM" id="SSF56672">
    <property type="entry name" value="DNA/RNA polymerases"/>
    <property type="match status" value="1"/>
</dbReference>
<reference evidence="19" key="1">
    <citation type="submission" date="2020-01" db="EMBL/GenBank/DDBJ databases">
        <title>Emerging viruses in British Columbia Salmon discovered via a viral immune response biomarker panel and metatranscriptomic sequencing.</title>
        <authorList>
            <person name="Mordecai G.J."/>
            <person name="Di Cicco E."/>
            <person name="Gunther O.P."/>
            <person name="Schulze A.D."/>
            <person name="Kaukinen K.H."/>
            <person name="Li S."/>
            <person name="Tabata A."/>
            <person name="Ming T.J."/>
            <person name="Ferguson H."/>
            <person name="Suttle C.A."/>
            <person name="Miller K.M."/>
        </authorList>
    </citation>
    <scope>NUCLEOTIDE SEQUENCE</scope>
    <source>
        <strain evidence="19">G637</strain>
    </source>
</reference>
<dbReference type="GO" id="GO:0039694">
    <property type="term" value="P:viral RNA genome replication"/>
    <property type="evidence" value="ECO:0007669"/>
    <property type="project" value="InterPro"/>
</dbReference>
<feature type="region of interest" description="Disordered" evidence="14">
    <location>
        <begin position="883"/>
        <end position="911"/>
    </location>
</feature>
<keyword evidence="7" id="KW-0547">Nucleotide-binding</keyword>
<evidence type="ECO:0000259" key="16">
    <source>
        <dbReference type="PROSITE" id="PS51154"/>
    </source>
</evidence>
<dbReference type="Pfam" id="PF01443">
    <property type="entry name" value="Viral_helicase1"/>
    <property type="match status" value="1"/>
</dbReference>
<dbReference type="Pfam" id="PF01660">
    <property type="entry name" value="Vmethyltransf"/>
    <property type="match status" value="1"/>
</dbReference>
<evidence type="ECO:0000256" key="10">
    <source>
        <dbReference type="ARBA" id="ARBA00022807"/>
    </source>
</evidence>
<dbReference type="PROSITE" id="PS50507">
    <property type="entry name" value="RDRP_SSRNA_POS"/>
    <property type="match status" value="1"/>
</dbReference>
<keyword evidence="4" id="KW-0808">Transferase</keyword>
<organism evidence="19">
    <name type="scientific">Cutthroat trout virus</name>
    <dbReference type="NCBI Taxonomy" id="1016879"/>
    <lineage>
        <taxon>Viruses</taxon>
        <taxon>Riboviria</taxon>
        <taxon>Orthornavirae</taxon>
        <taxon>Kitrinoviricota</taxon>
        <taxon>Alsuviricetes</taxon>
        <taxon>Hepelivirales</taxon>
        <taxon>Hepeviridae</taxon>
        <taxon>Parahepevirinae</taxon>
        <taxon>Piscihepevirus</taxon>
        <taxon>Piscihepevirus heenan</taxon>
    </lineage>
</organism>
<evidence type="ECO:0000259" key="18">
    <source>
        <dbReference type="PROSITE" id="PS51743"/>
    </source>
</evidence>
<feature type="region of interest" description="Disordered" evidence="14">
    <location>
        <begin position="560"/>
        <end position="586"/>
    </location>
</feature>
<evidence type="ECO:0000256" key="6">
    <source>
        <dbReference type="ARBA" id="ARBA00022723"/>
    </source>
</evidence>
<evidence type="ECO:0000256" key="13">
    <source>
        <dbReference type="ARBA" id="ARBA00022953"/>
    </source>
</evidence>
<dbReference type="Pfam" id="PF00978">
    <property type="entry name" value="RdRP_2"/>
    <property type="match status" value="1"/>
</dbReference>
<dbReference type="GO" id="GO:0003968">
    <property type="term" value="F:RNA-directed RNA polymerase activity"/>
    <property type="evidence" value="ECO:0007669"/>
    <property type="project" value="UniProtKB-KW"/>
</dbReference>
<dbReference type="PROSITE" id="PS51743">
    <property type="entry name" value="ALPHAVIRUS_MT"/>
    <property type="match status" value="1"/>
</dbReference>
<dbReference type="InterPro" id="IPR043502">
    <property type="entry name" value="DNA/RNA_pol_sf"/>
</dbReference>
<evidence type="ECO:0000256" key="12">
    <source>
        <dbReference type="ARBA" id="ARBA00022840"/>
    </source>
</evidence>
<feature type="domain" description="RdRp catalytic" evidence="15">
    <location>
        <begin position="1481"/>
        <end position="1592"/>
    </location>
</feature>
<evidence type="ECO:0000313" key="19">
    <source>
        <dbReference type="EMBL" id="QIB98726.1"/>
    </source>
</evidence>
<keyword evidence="10" id="KW-0788">Thiol protease</keyword>
<dbReference type="EMBL" id="MN995808">
    <property type="protein sequence ID" value="QIB98726.1"/>
    <property type="molecule type" value="Genomic_RNA"/>
</dbReference>
<accession>A0A6C0VPZ1</accession>
<dbReference type="InterPro" id="IPR007094">
    <property type="entry name" value="RNA-dir_pol_PSvirus"/>
</dbReference>
<evidence type="ECO:0000256" key="2">
    <source>
        <dbReference type="ARBA" id="ARBA00022484"/>
    </source>
</evidence>
<dbReference type="GO" id="GO:0004386">
    <property type="term" value="F:helicase activity"/>
    <property type="evidence" value="ECO:0007669"/>
    <property type="project" value="UniProtKB-KW"/>
</dbReference>
<dbReference type="GO" id="GO:0008174">
    <property type="term" value="F:mRNA methyltransferase activity"/>
    <property type="evidence" value="ECO:0007669"/>
    <property type="project" value="UniProtKB-UniRule"/>
</dbReference>
<evidence type="ECO:0000256" key="3">
    <source>
        <dbReference type="ARBA" id="ARBA00022670"/>
    </source>
</evidence>
<evidence type="ECO:0000256" key="5">
    <source>
        <dbReference type="ARBA" id="ARBA00022695"/>
    </source>
</evidence>
<dbReference type="InterPro" id="IPR043472">
    <property type="entry name" value="Macro_dom-like"/>
</dbReference>
<sequence>MDLDCFAHRDHDKVKLAISDCIEKSAGAYVNTSHVITVVLTPEQLEQAKKAFSPQPVTYQPRVCLPHALAKHYTTVLEGQLKMATRGRPIIEAGPAPHQINSRPKDTHFCLVRGDARNHVRFATAPNSGLSRKVRRIYQGLQKEDASACLNGYQGCYQPRATTVAIHSTYDIPLKEFCQGMNNHKSDLAHVIMHMPSEITFPPGVFVNDMTGYRLDTTGPTARFTYLEDTSNGYDHSKSDWLEWTTVTALVVSGFTFHIEVQRRLGSVVYLIIYRSTLAVKITRPLDPLCTTSFVFDPYGPTSGHTAPTSYVRSLHSYACGLPDETFSYTRLVIYAKGLAFRAKIGNIALNEGWNPDTTAFSAVVAGVFMDVAVKRYLRSKGISHCMKELKKEQNAGFWTRLWQGICIWFGDDNEHRHMDHKTLKGWVSSGMIIDPACVILQGTASLTLLSLTANQSGDFEIVGWLASSFEKFLDYPNLHHDYLKDLMPGFTADRAEHYENLLHTVLHTKERRGETDEEITNRVSEYINVPYEEILSTVQCRLNLRSRLRVLPKSCLTTPIPTPIPTPASSRSSSPTRSRSSSISSSVISFHMGKEAEFDSKQSSLLDTPVGADLNLVQATFLQPTAPPGLQDTAIAAAQQQVQAATPALPIQPTVKLPSATPTIQTTRAVLPANPISIDVTLSPSAATGAVRKTKSTPSQVTTPAVLPPAVTQPQAQNAVTPVPRVQLALAGVRYHNTSIFDTHCTMAVNPAHPTLKPGGGLSALFHRQFKDLEAKTAQHTTTFERLPPFAVSVRVDKVGNISEVVHAIGPDRGRGQTSYSSLLCTYQLAMQTAGGPTAFPLLGANIFGWSPEDSLRAFMEADTQEMHHLYIYDPSDPGRFKRLIGSNPPDGDSTPPPADSPVREINGTTAPEKTTLLETIGSSLGLAPSWYKPTTCRYDETACRAINSNMGMEKGKGGDSKIFAELVASAPLVTPFIVKYHLTEGVPGSGKSHAAKKLNKSTCVVVPTGELKNDWKQSGFRNTVTPHVAIKYGIKSKFLIIDEVFSIPPHLLAIILHKHKDNNILLGDSKQITACDFDNFRNFDLITPAFVPSVYLNKTYRLPQDITRYLQRDYPGIHTTSKVSVSISYYPPPTGTQCQVVGYRQLIKEMPPWRKTANTSHELQGATRKAVHLHLLTGDVEMIRSSRSHTIVALSRHTDQIFITGDAESIQTLQLTDKMENIVINYAPTTIINDGSSLEIVSSPEDDSHVLAPAADSTAVGEILQQCTNHVYTPISAVVLDCERINQGSLTVKCAVPDERIIPKTNFTEIEHCRRANASSTWTTVRTLIGRYTKLTVNPAHVHDTIQAVNKTFWNCLTVDQMNCLPTTAELAELVRSMKDKGADPTLIHDLDFNDISVTKMTFFQKECDKFTMDEPVQHNKPGQGISAWPKTLCFIYGLFFRKLEKELRQALKPNIVFSNPYTEEQLARAVSKCTTSTTIFYENDFSAFDSTQNLVSLGNEFLILIQCGMPPALAEVYFNLRFKWTLDARVASLRGTSKKHSGEPGTMLFNTIWNMTAVFHTTSFTRMTLALFKGDDSLVCCDSSMATRDAKEFVSQNGLVMKQKTSHLGSFTCSLVTRTCYVPDVIRFACRLNNKDFTDSKRIEDLQRATDDFIKRATVTNNYGSTCAINGRYYGVPSETIECVVGFLQDFALTGKIELQTAYKPILKY</sequence>
<comment type="cofactor">
    <cofactor evidence="1">
        <name>Mg(2+)</name>
        <dbReference type="ChEBI" id="CHEBI:18420"/>
    </cofactor>
</comment>
<dbReference type="GO" id="GO:0006508">
    <property type="term" value="P:proteolysis"/>
    <property type="evidence" value="ECO:0007669"/>
    <property type="project" value="UniProtKB-KW"/>
</dbReference>
<keyword evidence="6" id="KW-0479">Metal-binding</keyword>
<dbReference type="InterPro" id="IPR002588">
    <property type="entry name" value="Alphavirus-like_MT_dom"/>
</dbReference>
<dbReference type="Gene3D" id="3.40.50.300">
    <property type="entry name" value="P-loop containing nucleotide triphosphate hydrolases"/>
    <property type="match status" value="2"/>
</dbReference>
<dbReference type="GO" id="GO:0006396">
    <property type="term" value="P:RNA processing"/>
    <property type="evidence" value="ECO:0007669"/>
    <property type="project" value="InterPro"/>
</dbReference>
<feature type="domain" description="(+)RNA virus helicase C-terminal" evidence="17">
    <location>
        <begin position="955"/>
        <end position="1239"/>
    </location>
</feature>
<evidence type="ECO:0000256" key="4">
    <source>
        <dbReference type="ARBA" id="ARBA00022679"/>
    </source>
</evidence>
<evidence type="ECO:0000256" key="7">
    <source>
        <dbReference type="ARBA" id="ARBA00022741"/>
    </source>
</evidence>
<dbReference type="InterPro" id="IPR002589">
    <property type="entry name" value="Macro_dom"/>
</dbReference>
<keyword evidence="5" id="KW-0548">Nucleotidyltransferase</keyword>